<evidence type="ECO:0000313" key="2">
    <source>
        <dbReference type="EMBL" id="OBQ45590.1"/>
    </source>
</evidence>
<keyword evidence="1" id="KW-0732">Signal</keyword>
<evidence type="ECO:0000256" key="1">
    <source>
        <dbReference type="SAM" id="SignalP"/>
    </source>
</evidence>
<dbReference type="EMBL" id="LJOW01000002">
    <property type="protein sequence ID" value="OBQ45590.1"/>
    <property type="molecule type" value="Genomic_DNA"/>
</dbReference>
<reference evidence="2 3" key="1">
    <citation type="submission" date="2015-09" db="EMBL/GenBank/DDBJ databases">
        <title>Aphanizomenon flos-aquae WA102.</title>
        <authorList>
            <person name="Driscoll C."/>
        </authorList>
    </citation>
    <scope>NUCLEOTIDE SEQUENCE [LARGE SCALE GENOMIC DNA]</scope>
    <source>
        <strain evidence="2">WA102</strain>
    </source>
</reference>
<protein>
    <submittedName>
        <fullName evidence="2">Uncharacterized protein</fullName>
    </submittedName>
</protein>
<name>A0A1B7X8G9_APHFL</name>
<organism evidence="2 3">
    <name type="scientific">Aphanizomenon flos-aquae WA102</name>
    <dbReference type="NCBI Taxonomy" id="1710896"/>
    <lineage>
        <taxon>Bacteria</taxon>
        <taxon>Bacillati</taxon>
        <taxon>Cyanobacteriota</taxon>
        <taxon>Cyanophyceae</taxon>
        <taxon>Nostocales</taxon>
        <taxon>Aphanizomenonaceae</taxon>
        <taxon>Aphanizomenon</taxon>
    </lineage>
</organism>
<gene>
    <name evidence="2" type="ORF">AN484_01080</name>
</gene>
<comment type="caution">
    <text evidence="2">The sequence shown here is derived from an EMBL/GenBank/DDBJ whole genome shotgun (WGS) entry which is preliminary data.</text>
</comment>
<evidence type="ECO:0000313" key="3">
    <source>
        <dbReference type="Proteomes" id="UP000092093"/>
    </source>
</evidence>
<dbReference type="InterPro" id="IPR036852">
    <property type="entry name" value="Peptidase_S8/S53_dom_sf"/>
</dbReference>
<dbReference type="GO" id="GO:0004252">
    <property type="term" value="F:serine-type endopeptidase activity"/>
    <property type="evidence" value="ECO:0007669"/>
    <property type="project" value="InterPro"/>
</dbReference>
<dbReference type="GO" id="GO:0006508">
    <property type="term" value="P:proteolysis"/>
    <property type="evidence" value="ECO:0007669"/>
    <property type="project" value="InterPro"/>
</dbReference>
<dbReference type="SUPFAM" id="SSF52743">
    <property type="entry name" value="Subtilisin-like"/>
    <property type="match status" value="1"/>
</dbReference>
<proteinExistence type="predicted"/>
<dbReference type="AlphaFoldDB" id="A0A1B7X8G9"/>
<accession>A0A1B7X8G9</accession>
<feature type="signal peptide" evidence="1">
    <location>
        <begin position="1"/>
        <end position="39"/>
    </location>
</feature>
<dbReference type="Proteomes" id="UP000092093">
    <property type="component" value="Unassembled WGS sequence"/>
</dbReference>
<feature type="chain" id="PRO_5008600426" evidence="1">
    <location>
        <begin position="40"/>
        <end position="313"/>
    </location>
</feature>
<sequence>MPSSFKNQTINNKEKTMKKLLLALLSITIAFTAIQPAQAQDERVLAVIDTAINAKNFPSIIHEVCFTTVKSKDPKQNMSCPNGEYFMEGQGAASAPWPLQKNSTNFDLNNATFHGDQMVKAALTVNPNLKIVFIRFNDVTSLGNSRGDIQALTSAMDWVSKNASKYSIDALSISQSSVSATNLALCSTHAVAINAVASLNANNIPVFAATGNDRRKDVIGFPSCVNGVIGVGALGNATQLEGLTNTGPGLDMVAPGKVSITKYNGSPIDTAGSSVATAVSAASYVNRNTHKTFGEYLLSLPKILIGTASYIRN</sequence>
<dbReference type="Gene3D" id="3.40.50.200">
    <property type="entry name" value="Peptidase S8/S53 domain"/>
    <property type="match status" value="1"/>
</dbReference>
<dbReference type="CDD" id="cd00306">
    <property type="entry name" value="Peptidases_S8_S53"/>
    <property type="match status" value="1"/>
</dbReference>